<evidence type="ECO:0000313" key="3">
    <source>
        <dbReference type="EMBL" id="CAI9944650.1"/>
    </source>
</evidence>
<feature type="compositionally biased region" description="Basic and acidic residues" evidence="2">
    <location>
        <begin position="742"/>
        <end position="755"/>
    </location>
</feature>
<evidence type="ECO:0000256" key="1">
    <source>
        <dbReference type="SAM" id="Coils"/>
    </source>
</evidence>
<accession>A0AA86U6F1</accession>
<dbReference type="EMBL" id="CATOUU010000730">
    <property type="protein sequence ID" value="CAI9944650.1"/>
    <property type="molecule type" value="Genomic_DNA"/>
</dbReference>
<evidence type="ECO:0000313" key="4">
    <source>
        <dbReference type="EMBL" id="CAL6060984.1"/>
    </source>
</evidence>
<dbReference type="Proteomes" id="UP001642409">
    <property type="component" value="Unassembled WGS sequence"/>
</dbReference>
<sequence>MQHRKRQKQGKGNMYQEPNPDNHYIQNMTLFFQGKQNLETMYTFDKCIDDLIRIDSFEYDVQPMIKFILPEYLLSGSHIILTFQAKNIKSNTVEDITLGVTFSENFGVRDTPLQYLLDISNLILDSYRIKFGQDYEPLIIGYDSKTLKNNKITRLTFNLPCKMMVNTYWLSKLLGAEWGVYYDGEKYQEAVIIDKDQNGNPIIEMKDYYQIKFPNKFYMNFVKTLNITCPQVSTESIINKQKYFMFMRQDIEAEPGQQLSVTSGQTVSIKREYLQQGIQLQFYDENFVIIPILYTYYLELYIGKSKRRQQVEYETQQRIVRSQQDEEYMKQQKQQELDSYLIQQQQQLNNELEQQIKGLRDKFKQDNIYAQFKETDVQDLEHYKELIDKNTAVEVKKKQYWEELQKQNNLKDYQDLYSKYNQELKQDYEDLNKMQQNINQDYRQKVSEKTAAAQKSEEINRQYKDIIDYQKIYKNIPTQTFNKYITQLIERNATYFDKNELCKYLPLLPDDKLNDEDLTVDDLKPDWRDDIIQKNNKIIKQKYEKLDLNNNLTKEQKALNKKKYEEELEKSNIYDNGLYDRLEKIIEKVISDKQGGDYESNLDAIKEILKTKNIHNKDLVVVGTKQQKQRSYDINPANDERDFKLIEKCYNHVFKKYNDYRKQQIEYFVDDRCLKLQTKYENDLSDKDIKEINKQIKEDIKNINDKNNKKLLLKIDTQSVIDQVYDRLEQSKKELKQLQMEEEQKMRDDNNSSTD</sequence>
<dbReference type="AlphaFoldDB" id="A0AA86U6F1"/>
<reference evidence="4 5" key="2">
    <citation type="submission" date="2024-07" db="EMBL/GenBank/DDBJ databases">
        <authorList>
            <person name="Akdeniz Z."/>
        </authorList>
    </citation>
    <scope>NUCLEOTIDE SEQUENCE [LARGE SCALE GENOMIC DNA]</scope>
</reference>
<evidence type="ECO:0000313" key="5">
    <source>
        <dbReference type="Proteomes" id="UP001642409"/>
    </source>
</evidence>
<organism evidence="3">
    <name type="scientific">Hexamita inflata</name>
    <dbReference type="NCBI Taxonomy" id="28002"/>
    <lineage>
        <taxon>Eukaryota</taxon>
        <taxon>Metamonada</taxon>
        <taxon>Diplomonadida</taxon>
        <taxon>Hexamitidae</taxon>
        <taxon>Hexamitinae</taxon>
        <taxon>Hexamita</taxon>
    </lineage>
</organism>
<gene>
    <name evidence="3" type="ORF">HINF_LOCUS32295</name>
    <name evidence="4" type="ORF">HINF_LOCUS49487</name>
</gene>
<reference evidence="3" key="1">
    <citation type="submission" date="2023-06" db="EMBL/GenBank/DDBJ databases">
        <authorList>
            <person name="Kurt Z."/>
        </authorList>
    </citation>
    <scope>NUCLEOTIDE SEQUENCE</scope>
</reference>
<name>A0AA86U6F1_9EUKA</name>
<dbReference type="EMBL" id="CAXDID020000233">
    <property type="protein sequence ID" value="CAL6060984.1"/>
    <property type="molecule type" value="Genomic_DNA"/>
</dbReference>
<evidence type="ECO:0000256" key="2">
    <source>
        <dbReference type="SAM" id="MobiDB-lite"/>
    </source>
</evidence>
<keyword evidence="1" id="KW-0175">Coiled coil</keyword>
<feature type="region of interest" description="Disordered" evidence="2">
    <location>
        <begin position="736"/>
        <end position="755"/>
    </location>
</feature>
<feature type="coiled-coil region" evidence="1">
    <location>
        <begin position="410"/>
        <end position="445"/>
    </location>
</feature>
<protein>
    <submittedName>
        <fullName evidence="4">Hypothetical_protein</fullName>
    </submittedName>
</protein>
<proteinExistence type="predicted"/>
<feature type="region of interest" description="Disordered" evidence="2">
    <location>
        <begin position="1"/>
        <end position="20"/>
    </location>
</feature>
<comment type="caution">
    <text evidence="3">The sequence shown here is derived from an EMBL/GenBank/DDBJ whole genome shotgun (WGS) entry which is preliminary data.</text>
</comment>
<keyword evidence="5" id="KW-1185">Reference proteome</keyword>